<evidence type="ECO:0000256" key="1">
    <source>
        <dbReference type="ARBA" id="ARBA00022741"/>
    </source>
</evidence>
<evidence type="ECO:0008006" key="4">
    <source>
        <dbReference type="Google" id="ProtNLM"/>
    </source>
</evidence>
<dbReference type="SUPFAM" id="SSF56112">
    <property type="entry name" value="Protein kinase-like (PK-like)"/>
    <property type="match status" value="1"/>
</dbReference>
<accession>A0A2S3ILW5</accession>
<dbReference type="Proteomes" id="UP000243499">
    <property type="component" value="Chromosome 9"/>
</dbReference>
<gene>
    <name evidence="3" type="ORF">PAHAL_9G235800</name>
</gene>
<reference evidence="3" key="1">
    <citation type="submission" date="2018-04" db="EMBL/GenBank/DDBJ databases">
        <title>WGS assembly of Panicum hallii.</title>
        <authorList>
            <person name="Lovell J."/>
            <person name="Jenkins J."/>
            <person name="Lowry D."/>
            <person name="Mamidi S."/>
            <person name="Sreedasyam A."/>
            <person name="Weng X."/>
            <person name="Barry K."/>
            <person name="Bonette J."/>
            <person name="Campitelli B."/>
            <person name="Daum C."/>
            <person name="Gordon S."/>
            <person name="Gould B."/>
            <person name="Lipzen A."/>
            <person name="Macqueen A."/>
            <person name="Palacio-Mejia J."/>
            <person name="Plott C."/>
            <person name="Shakirov E."/>
            <person name="Shu S."/>
            <person name="Yoshinaga Y."/>
            <person name="Zane M."/>
            <person name="Rokhsar D."/>
            <person name="Grimwood J."/>
            <person name="Schmutz J."/>
            <person name="Juenger T."/>
        </authorList>
    </citation>
    <scope>NUCLEOTIDE SEQUENCE [LARGE SCALE GENOMIC DNA]</scope>
    <source>
        <strain evidence="3">FIL2</strain>
    </source>
</reference>
<dbReference type="Gramene" id="PAN47125">
    <property type="protein sequence ID" value="PAN47125"/>
    <property type="gene ID" value="PAHAL_9G235800"/>
</dbReference>
<evidence type="ECO:0000256" key="2">
    <source>
        <dbReference type="ARBA" id="ARBA00022840"/>
    </source>
</evidence>
<proteinExistence type="predicted"/>
<dbReference type="GO" id="GO:0005524">
    <property type="term" value="F:ATP binding"/>
    <property type="evidence" value="ECO:0007669"/>
    <property type="project" value="UniProtKB-KW"/>
</dbReference>
<dbReference type="PANTHER" id="PTHR47989:SF47">
    <property type="entry name" value="SERINE_THREONINE-PROTEIN KINASE PBL28-RELATED"/>
    <property type="match status" value="1"/>
</dbReference>
<dbReference type="AlphaFoldDB" id="A0A2S3ILW5"/>
<protein>
    <recommendedName>
        <fullName evidence="4">Protein kinase domain-containing protein</fullName>
    </recommendedName>
</protein>
<organism evidence="3">
    <name type="scientific">Panicum hallii</name>
    <dbReference type="NCBI Taxonomy" id="206008"/>
    <lineage>
        <taxon>Eukaryota</taxon>
        <taxon>Viridiplantae</taxon>
        <taxon>Streptophyta</taxon>
        <taxon>Embryophyta</taxon>
        <taxon>Tracheophyta</taxon>
        <taxon>Spermatophyta</taxon>
        <taxon>Magnoliopsida</taxon>
        <taxon>Liliopsida</taxon>
        <taxon>Poales</taxon>
        <taxon>Poaceae</taxon>
        <taxon>PACMAD clade</taxon>
        <taxon>Panicoideae</taxon>
        <taxon>Panicodae</taxon>
        <taxon>Paniceae</taxon>
        <taxon>Panicinae</taxon>
        <taxon>Panicum</taxon>
        <taxon>Panicum sect. Panicum</taxon>
    </lineage>
</organism>
<dbReference type="PANTHER" id="PTHR47989">
    <property type="entry name" value="OS01G0750732 PROTEIN"/>
    <property type="match status" value="1"/>
</dbReference>
<dbReference type="Gene3D" id="1.10.510.10">
    <property type="entry name" value="Transferase(Phosphotransferase) domain 1"/>
    <property type="match status" value="1"/>
</dbReference>
<name>A0A2S3ILW5_9POAL</name>
<sequence>MAGQRIPLKTDVYSFGVVLLELLTGRTSWDVTMDPPVLVLWATPLLRKGGVEQWIDPKLGTQYPAAGTLELGRIALQSVHDSPRSRPTMGAVAQLISGFVVGD</sequence>
<keyword evidence="1" id="KW-0547">Nucleotide-binding</keyword>
<evidence type="ECO:0000313" key="3">
    <source>
        <dbReference type="EMBL" id="PAN47125.1"/>
    </source>
</evidence>
<keyword evidence="2" id="KW-0067">ATP-binding</keyword>
<dbReference type="InterPro" id="IPR011009">
    <property type="entry name" value="Kinase-like_dom_sf"/>
</dbReference>
<dbReference type="EMBL" id="CM008054">
    <property type="protein sequence ID" value="PAN47125.1"/>
    <property type="molecule type" value="Genomic_DNA"/>
</dbReference>